<keyword evidence="2" id="KW-1185">Reference proteome</keyword>
<dbReference type="EMBL" id="PQFF01000088">
    <property type="protein sequence ID" value="RHZ83501.1"/>
    <property type="molecule type" value="Genomic_DNA"/>
</dbReference>
<evidence type="ECO:0000313" key="1">
    <source>
        <dbReference type="EMBL" id="RHZ83501.1"/>
    </source>
</evidence>
<comment type="caution">
    <text evidence="1">The sequence shown here is derived from an EMBL/GenBank/DDBJ whole genome shotgun (WGS) entry which is preliminary data.</text>
</comment>
<dbReference type="Proteomes" id="UP000266861">
    <property type="component" value="Unassembled WGS sequence"/>
</dbReference>
<name>A0A397J5Y8_9GLOM</name>
<accession>A0A397J5Y8</accession>
<dbReference type="AlphaFoldDB" id="A0A397J5Y8"/>
<organism evidence="1 2">
    <name type="scientific">Diversispora epigaea</name>
    <dbReference type="NCBI Taxonomy" id="1348612"/>
    <lineage>
        <taxon>Eukaryota</taxon>
        <taxon>Fungi</taxon>
        <taxon>Fungi incertae sedis</taxon>
        <taxon>Mucoromycota</taxon>
        <taxon>Glomeromycotina</taxon>
        <taxon>Glomeromycetes</taxon>
        <taxon>Diversisporales</taxon>
        <taxon>Diversisporaceae</taxon>
        <taxon>Diversispora</taxon>
    </lineage>
</organism>
<gene>
    <name evidence="1" type="ORF">Glove_92g72</name>
</gene>
<protein>
    <submittedName>
        <fullName evidence="1">Uncharacterized protein</fullName>
    </submittedName>
</protein>
<evidence type="ECO:0000313" key="2">
    <source>
        <dbReference type="Proteomes" id="UP000266861"/>
    </source>
</evidence>
<dbReference type="OrthoDB" id="2378149at2759"/>
<sequence>MTTKNISFIPFHLEVSIAGKKSSCLNSRPGRQGESRKDYHESCLRITEAICFDFNLEHQQSEYKGLYLLRGKRQKDRWIYVSPENKKMIKNPDLSFPEKETGNELRSKSEVIFYLFLSYIKEEIFKNNQDELRRGLKQRLVEITEHIPRINKFILIKEENLIPKQDN</sequence>
<reference evidence="1 2" key="1">
    <citation type="submission" date="2018-08" db="EMBL/GenBank/DDBJ databases">
        <title>Genome and evolution of the arbuscular mycorrhizal fungus Diversispora epigaea (formerly Glomus versiforme) and its bacterial endosymbionts.</title>
        <authorList>
            <person name="Sun X."/>
            <person name="Fei Z."/>
            <person name="Harrison M."/>
        </authorList>
    </citation>
    <scope>NUCLEOTIDE SEQUENCE [LARGE SCALE GENOMIC DNA]</scope>
    <source>
        <strain evidence="1 2">IT104</strain>
    </source>
</reference>
<proteinExistence type="predicted"/>